<name>A0A6S6RSS3_9BACT</name>
<dbReference type="AlphaFoldDB" id="A0A6S6RSS3"/>
<gene>
    <name evidence="1" type="ORF">HELGO_WM30196</name>
</gene>
<dbReference type="PANTHER" id="PTHR36452:SF1">
    <property type="entry name" value="DUF2461 DOMAIN-CONTAINING PROTEIN"/>
    <property type="match status" value="1"/>
</dbReference>
<organism evidence="1">
    <name type="scientific">uncultured Sulfurovum sp</name>
    <dbReference type="NCBI Taxonomy" id="269237"/>
    <lineage>
        <taxon>Bacteria</taxon>
        <taxon>Pseudomonadati</taxon>
        <taxon>Campylobacterota</taxon>
        <taxon>Epsilonproteobacteria</taxon>
        <taxon>Campylobacterales</taxon>
        <taxon>Sulfurovaceae</taxon>
        <taxon>Sulfurovum</taxon>
        <taxon>environmental samples</taxon>
    </lineage>
</organism>
<evidence type="ECO:0008006" key="2">
    <source>
        <dbReference type="Google" id="ProtNLM"/>
    </source>
</evidence>
<dbReference type="EMBL" id="CACVAR010000037">
    <property type="protein sequence ID" value="CAA6799265.1"/>
    <property type="molecule type" value="Genomic_DNA"/>
</dbReference>
<evidence type="ECO:0000313" key="1">
    <source>
        <dbReference type="EMBL" id="CAA6799265.1"/>
    </source>
</evidence>
<sequence>MLKVFDEDGRLMDFQGFPKKGLDFLDEIIINNSKEWLDANRDRYDKYIVEPNKAYVAEMGEHLQILVPTINAIPKINKSLYKIYRDARYHLDDPIKTRIGIIFWQGQTHRMQSSSFYMHYDSKEVFVATGIRNFKPPLLAIYREYIQDKDRRAELHVIVEALKAKGYQFPEPAYKRYPRGFDKDDSHVYLSLFRSMYAFTTFVPDEDFHSEKIIYKNFKIYEDMMPLQEWVYGLTLYGA</sequence>
<dbReference type="PANTHER" id="PTHR36452">
    <property type="entry name" value="CHROMOSOME 12, WHOLE GENOME SHOTGUN SEQUENCE"/>
    <property type="match status" value="1"/>
</dbReference>
<accession>A0A6S6RSS3</accession>
<dbReference type="NCBIfam" id="TIGR02453">
    <property type="entry name" value="TIGR02453 family protein"/>
    <property type="match status" value="1"/>
</dbReference>
<dbReference type="InterPro" id="IPR012808">
    <property type="entry name" value="CHP02453"/>
</dbReference>
<protein>
    <recommendedName>
        <fullName evidence="2">TIGR02453 family protein</fullName>
    </recommendedName>
</protein>
<dbReference type="Pfam" id="PF09365">
    <property type="entry name" value="DUF2461"/>
    <property type="match status" value="1"/>
</dbReference>
<dbReference type="PIRSF" id="PIRSF028451">
    <property type="entry name" value="UCP028451"/>
    <property type="match status" value="1"/>
</dbReference>
<dbReference type="InterPro" id="IPR015996">
    <property type="entry name" value="UCP028451"/>
</dbReference>
<proteinExistence type="predicted"/>
<reference evidence="1" key="1">
    <citation type="submission" date="2020-01" db="EMBL/GenBank/DDBJ databases">
        <authorList>
            <person name="Meier V. D."/>
            <person name="Meier V D."/>
        </authorList>
    </citation>
    <scope>NUCLEOTIDE SEQUENCE</scope>
    <source>
        <strain evidence="1">HLG_WM_MAG_03</strain>
    </source>
</reference>